<sequence length="73" mass="8115">MTEVSGIRLSSSLIILVSLCRLRHELAAVLRSPQDVTIILLLGHTRRTPTRTYQREATAPCSDIQSGVRFPRG</sequence>
<organism evidence="2 3">
    <name type="scientific">Roridomyces roridus</name>
    <dbReference type="NCBI Taxonomy" id="1738132"/>
    <lineage>
        <taxon>Eukaryota</taxon>
        <taxon>Fungi</taxon>
        <taxon>Dikarya</taxon>
        <taxon>Basidiomycota</taxon>
        <taxon>Agaricomycotina</taxon>
        <taxon>Agaricomycetes</taxon>
        <taxon>Agaricomycetidae</taxon>
        <taxon>Agaricales</taxon>
        <taxon>Marasmiineae</taxon>
        <taxon>Mycenaceae</taxon>
        <taxon>Roridomyces</taxon>
    </lineage>
</organism>
<name>A0AAD7FFD3_9AGAR</name>
<accession>A0AAD7FFD3</accession>
<keyword evidence="3" id="KW-1185">Reference proteome</keyword>
<evidence type="ECO:0008006" key="4">
    <source>
        <dbReference type="Google" id="ProtNLM"/>
    </source>
</evidence>
<evidence type="ECO:0000256" key="1">
    <source>
        <dbReference type="SAM" id="SignalP"/>
    </source>
</evidence>
<comment type="caution">
    <text evidence="2">The sequence shown here is derived from an EMBL/GenBank/DDBJ whole genome shotgun (WGS) entry which is preliminary data.</text>
</comment>
<dbReference type="Proteomes" id="UP001221142">
    <property type="component" value="Unassembled WGS sequence"/>
</dbReference>
<dbReference type="EMBL" id="JARKIF010000021">
    <property type="protein sequence ID" value="KAJ7617129.1"/>
    <property type="molecule type" value="Genomic_DNA"/>
</dbReference>
<feature type="chain" id="PRO_5042044725" description="Secreted protein" evidence="1">
    <location>
        <begin position="28"/>
        <end position="73"/>
    </location>
</feature>
<keyword evidence="1" id="KW-0732">Signal</keyword>
<proteinExistence type="predicted"/>
<evidence type="ECO:0000313" key="2">
    <source>
        <dbReference type="EMBL" id="KAJ7617129.1"/>
    </source>
</evidence>
<gene>
    <name evidence="2" type="ORF">FB45DRAFT_222808</name>
</gene>
<dbReference type="AlphaFoldDB" id="A0AAD7FFD3"/>
<protein>
    <recommendedName>
        <fullName evidence="4">Secreted protein</fullName>
    </recommendedName>
</protein>
<feature type="signal peptide" evidence="1">
    <location>
        <begin position="1"/>
        <end position="27"/>
    </location>
</feature>
<evidence type="ECO:0000313" key="3">
    <source>
        <dbReference type="Proteomes" id="UP001221142"/>
    </source>
</evidence>
<reference evidence="2" key="1">
    <citation type="submission" date="2023-03" db="EMBL/GenBank/DDBJ databases">
        <title>Massive genome expansion in bonnet fungi (Mycena s.s.) driven by repeated elements and novel gene families across ecological guilds.</title>
        <authorList>
            <consortium name="Lawrence Berkeley National Laboratory"/>
            <person name="Harder C.B."/>
            <person name="Miyauchi S."/>
            <person name="Viragh M."/>
            <person name="Kuo A."/>
            <person name="Thoen E."/>
            <person name="Andreopoulos B."/>
            <person name="Lu D."/>
            <person name="Skrede I."/>
            <person name="Drula E."/>
            <person name="Henrissat B."/>
            <person name="Morin E."/>
            <person name="Kohler A."/>
            <person name="Barry K."/>
            <person name="LaButti K."/>
            <person name="Morin E."/>
            <person name="Salamov A."/>
            <person name="Lipzen A."/>
            <person name="Mereny Z."/>
            <person name="Hegedus B."/>
            <person name="Baldrian P."/>
            <person name="Stursova M."/>
            <person name="Weitz H."/>
            <person name="Taylor A."/>
            <person name="Grigoriev I.V."/>
            <person name="Nagy L.G."/>
            <person name="Martin F."/>
            <person name="Kauserud H."/>
        </authorList>
    </citation>
    <scope>NUCLEOTIDE SEQUENCE</scope>
    <source>
        <strain evidence="2">9284</strain>
    </source>
</reference>